<evidence type="ECO:0000259" key="2">
    <source>
        <dbReference type="PROSITE" id="PS51736"/>
    </source>
</evidence>
<dbReference type="SUPFAM" id="SSF53041">
    <property type="entry name" value="Resolvase-like"/>
    <property type="match status" value="1"/>
</dbReference>
<dbReference type="PANTHER" id="PTHR30461:SF23">
    <property type="entry name" value="DNA RECOMBINASE-RELATED"/>
    <property type="match status" value="1"/>
</dbReference>
<proteinExistence type="predicted"/>
<feature type="compositionally biased region" description="Basic and acidic residues" evidence="1">
    <location>
        <begin position="137"/>
        <end position="154"/>
    </location>
</feature>
<reference evidence="4" key="1">
    <citation type="submission" date="2024-07" db="EMBL/GenBank/DDBJ databases">
        <authorList>
            <person name="fu j."/>
        </authorList>
    </citation>
    <scope>NUCLEOTIDE SEQUENCE</scope>
    <source>
        <strain evidence="4">P10A9</strain>
    </source>
</reference>
<dbReference type="EMBL" id="CP163302">
    <property type="protein sequence ID" value="XDP44175.1"/>
    <property type="molecule type" value="Genomic_DNA"/>
</dbReference>
<dbReference type="Gene3D" id="3.90.1750.20">
    <property type="entry name" value="Putative Large Serine Recombinase, Chain B, Domain 2"/>
    <property type="match status" value="1"/>
</dbReference>
<gene>
    <name evidence="4" type="ORF">AB5L97_12895</name>
</gene>
<dbReference type="InterPro" id="IPR011109">
    <property type="entry name" value="DNA_bind_recombinase_dom"/>
</dbReference>
<dbReference type="KEGG" id="spue:AB5L97_12895"/>
<name>A0AB39L038_9MICC</name>
<evidence type="ECO:0000256" key="1">
    <source>
        <dbReference type="SAM" id="MobiDB-lite"/>
    </source>
</evidence>
<feature type="domain" description="Resolvase/invertase-type recombinase catalytic" evidence="2">
    <location>
        <begin position="5"/>
        <end position="153"/>
    </location>
</feature>
<dbReference type="Pfam" id="PF00239">
    <property type="entry name" value="Resolvase"/>
    <property type="match status" value="1"/>
</dbReference>
<dbReference type="PROSITE" id="PS51736">
    <property type="entry name" value="RECOMBINASES_3"/>
    <property type="match status" value="1"/>
</dbReference>
<dbReference type="PROSITE" id="PS51737">
    <property type="entry name" value="RECOMBINASE_DNA_BIND"/>
    <property type="match status" value="1"/>
</dbReference>
<dbReference type="CDD" id="cd00338">
    <property type="entry name" value="Ser_Recombinase"/>
    <property type="match status" value="1"/>
</dbReference>
<dbReference type="PANTHER" id="PTHR30461">
    <property type="entry name" value="DNA-INVERTASE FROM LAMBDOID PROPHAGE"/>
    <property type="match status" value="1"/>
</dbReference>
<dbReference type="Gene3D" id="3.40.50.1390">
    <property type="entry name" value="Resolvase, N-terminal catalytic domain"/>
    <property type="match status" value="1"/>
</dbReference>
<accession>A0AB39L038</accession>
<dbReference type="InterPro" id="IPR006119">
    <property type="entry name" value="Resolv_N"/>
</dbReference>
<evidence type="ECO:0000313" key="4">
    <source>
        <dbReference type="EMBL" id="XDP44175.1"/>
    </source>
</evidence>
<feature type="domain" description="Recombinase" evidence="3">
    <location>
        <begin position="156"/>
        <end position="264"/>
    </location>
</feature>
<organism evidence="4">
    <name type="scientific">Sinomonas puerhi</name>
    <dbReference type="NCBI Taxonomy" id="3238584"/>
    <lineage>
        <taxon>Bacteria</taxon>
        <taxon>Bacillati</taxon>
        <taxon>Actinomycetota</taxon>
        <taxon>Actinomycetes</taxon>
        <taxon>Micrococcales</taxon>
        <taxon>Micrococcaceae</taxon>
        <taxon>Sinomonas</taxon>
    </lineage>
</organism>
<protein>
    <submittedName>
        <fullName evidence="4">Recombinase family protein</fullName>
    </submittedName>
</protein>
<dbReference type="InterPro" id="IPR050639">
    <property type="entry name" value="SSR_resolvase"/>
</dbReference>
<feature type="region of interest" description="Disordered" evidence="1">
    <location>
        <begin position="137"/>
        <end position="160"/>
    </location>
</feature>
<dbReference type="InterPro" id="IPR036162">
    <property type="entry name" value="Resolvase-like_N_sf"/>
</dbReference>
<dbReference type="SMART" id="SM00857">
    <property type="entry name" value="Resolvase"/>
    <property type="match status" value="1"/>
</dbReference>
<dbReference type="Pfam" id="PF07508">
    <property type="entry name" value="Recombinase"/>
    <property type="match status" value="1"/>
</dbReference>
<dbReference type="GO" id="GO:0000150">
    <property type="term" value="F:DNA strand exchange activity"/>
    <property type="evidence" value="ECO:0007669"/>
    <property type="project" value="InterPro"/>
</dbReference>
<sequence>MTPARAAVYLRQSLDTTGEGLAVSRQREDCRALAAARGWTVVEEYLDNSISASDRRKVRPGYDRMIADFEAGRFQAIVCWDLDRLTRQPRQLEDWIDRAERQALLLATANGEADLTTDGGRMYARIKAAVARAEVERKSERQRRAALQRSEKGRPPLGVRLTGYTPNGDLVPAEAAFVATLFERFAEGDSLRSLTAWAAGRGIPTRRGAPWNPSTIRTLLMNPRYAGRAIYQGRETGRPGAWTPIVDDDLYTIVQARLTDPRRLTHQGTDRKHLGSGLYLCAVCGEPLSSWSGERYRCAAGHLTRAQKPIDALVLEVTRAWLRDGDNVRMLATRLAEPREEDRTAAEQVRVLRQRLARIDEDYDAGLIDGHRRRVAADRAQAELATAEAALQRAAAPAAAVLHAADPVAYFEGSSLMIRRAVLSMLFTVRVSPAPRGRKGFDPETVSFEWN</sequence>
<dbReference type="InterPro" id="IPR038109">
    <property type="entry name" value="DNA_bind_recomb_sf"/>
</dbReference>
<dbReference type="RefSeq" id="WP_369044957.1">
    <property type="nucleotide sequence ID" value="NZ_CP163302.1"/>
</dbReference>
<dbReference type="AlphaFoldDB" id="A0AB39L038"/>
<evidence type="ECO:0000259" key="3">
    <source>
        <dbReference type="PROSITE" id="PS51737"/>
    </source>
</evidence>
<dbReference type="GO" id="GO:0003677">
    <property type="term" value="F:DNA binding"/>
    <property type="evidence" value="ECO:0007669"/>
    <property type="project" value="InterPro"/>
</dbReference>